<dbReference type="InterPro" id="IPR024654">
    <property type="entry name" value="Calcineurin-like_PHP_lpxH"/>
</dbReference>
<gene>
    <name evidence="4" type="ORF">XD73_0965</name>
</gene>
<evidence type="ECO:0000313" key="5">
    <source>
        <dbReference type="Proteomes" id="UP000064249"/>
    </source>
</evidence>
<protein>
    <recommendedName>
        <fullName evidence="2">Phosphoesterase</fullName>
        <ecNumber evidence="2">3.1.4.-</ecNumber>
    </recommendedName>
</protein>
<dbReference type="Gene3D" id="3.60.21.10">
    <property type="match status" value="1"/>
</dbReference>
<organism evidence="4 5">
    <name type="scientific">Anaerolinea thermophila</name>
    <dbReference type="NCBI Taxonomy" id="167964"/>
    <lineage>
        <taxon>Bacteria</taxon>
        <taxon>Bacillati</taxon>
        <taxon>Chloroflexota</taxon>
        <taxon>Anaerolineae</taxon>
        <taxon>Anaerolineales</taxon>
        <taxon>Anaerolineaceae</taxon>
        <taxon>Anaerolinea</taxon>
    </lineage>
</organism>
<dbReference type="PANTHER" id="PTHR11124">
    <property type="entry name" value="VACUOLAR SORTING PROTEIN VPS29"/>
    <property type="match status" value="1"/>
</dbReference>
<reference evidence="4 5" key="1">
    <citation type="journal article" date="2015" name="MBio">
        <title>Genome-Resolved Metagenomic Analysis Reveals Roles for Candidate Phyla and Other Microbial Community Members in Biogeochemical Transformations in Oil Reservoirs.</title>
        <authorList>
            <person name="Hu P."/>
            <person name="Tom L."/>
            <person name="Singh A."/>
            <person name="Thomas B.C."/>
            <person name="Baker B.J."/>
            <person name="Piceno Y.M."/>
            <person name="Andersen G.L."/>
            <person name="Banfield J.F."/>
        </authorList>
    </citation>
    <scope>NUCLEOTIDE SEQUENCE [LARGE SCALE GENOMIC DNA]</scope>
    <source>
        <strain evidence="4">46_16</strain>
    </source>
</reference>
<evidence type="ECO:0000256" key="2">
    <source>
        <dbReference type="RuleBase" id="RU362039"/>
    </source>
</evidence>
<accession>A0A101FXM2</accession>
<comment type="similarity">
    <text evidence="1 2">Belongs to the metallophosphoesterase superfamily. YfcE family.</text>
</comment>
<sequence length="204" mass="23658">MPGEPKTITFGVLADTHVPDRARHLQPEILKAFKINAVDHILHAGDVSSWMVIRKLEEIAPVTIVQGNRDILFGMHLPKHQTLIFNNLKIVLAHGHRSLLHYLIDKFSYFREGYLFDRYYRQLHQDYPDADIIVFGHTHHQTARWVDGQLLFNPGVAYPCRYNNFRAQFGMLSITAEGLIQTRFFGPKNVIRDKMKHLMSSNEI</sequence>
<dbReference type="SUPFAM" id="SSF56300">
    <property type="entry name" value="Metallo-dependent phosphatases"/>
    <property type="match status" value="1"/>
</dbReference>
<dbReference type="InterPro" id="IPR029052">
    <property type="entry name" value="Metallo-depent_PP-like"/>
</dbReference>
<dbReference type="Proteomes" id="UP000064249">
    <property type="component" value="Unassembled WGS sequence"/>
</dbReference>
<dbReference type="EMBL" id="LGFU01000062">
    <property type="protein sequence ID" value="KUK46157.1"/>
    <property type="molecule type" value="Genomic_DNA"/>
</dbReference>
<dbReference type="AlphaFoldDB" id="A0A101FXM2"/>
<evidence type="ECO:0000259" key="3">
    <source>
        <dbReference type="Pfam" id="PF12850"/>
    </source>
</evidence>
<feature type="domain" description="Calcineurin-like phosphoesterase" evidence="3">
    <location>
        <begin position="10"/>
        <end position="164"/>
    </location>
</feature>
<dbReference type="GO" id="GO:0046872">
    <property type="term" value="F:metal ion binding"/>
    <property type="evidence" value="ECO:0007669"/>
    <property type="project" value="UniProtKB-KW"/>
</dbReference>
<proteinExistence type="inferred from homology"/>
<keyword evidence="2" id="KW-0479">Metal-binding</keyword>
<evidence type="ECO:0000256" key="1">
    <source>
        <dbReference type="ARBA" id="ARBA00008950"/>
    </source>
</evidence>
<evidence type="ECO:0000313" key="4">
    <source>
        <dbReference type="EMBL" id="KUK46157.1"/>
    </source>
</evidence>
<dbReference type="EC" id="3.1.4.-" evidence="2"/>
<dbReference type="NCBIfam" id="TIGR00040">
    <property type="entry name" value="yfcE"/>
    <property type="match status" value="1"/>
</dbReference>
<comment type="caution">
    <text evidence="4">The sequence shown here is derived from an EMBL/GenBank/DDBJ whole genome shotgun (WGS) entry which is preliminary data.</text>
</comment>
<dbReference type="GO" id="GO:0016787">
    <property type="term" value="F:hydrolase activity"/>
    <property type="evidence" value="ECO:0007669"/>
    <property type="project" value="UniProtKB-UniRule"/>
</dbReference>
<dbReference type="Pfam" id="PF12850">
    <property type="entry name" value="Metallophos_2"/>
    <property type="match status" value="1"/>
</dbReference>
<dbReference type="InterPro" id="IPR000979">
    <property type="entry name" value="Phosphodiesterase_MJ0936/Vps29"/>
</dbReference>
<comment type="cofactor">
    <cofactor evidence="2">
        <name>a divalent metal cation</name>
        <dbReference type="ChEBI" id="CHEBI:60240"/>
    </cofactor>
</comment>
<name>A0A101FXM2_9CHLR</name>